<dbReference type="Proteomes" id="UP000030764">
    <property type="component" value="Unassembled WGS sequence"/>
</dbReference>
<protein>
    <submittedName>
        <fullName evidence="1">Uncharacterized protein</fullName>
    </submittedName>
</protein>
<evidence type="ECO:0000313" key="1">
    <source>
        <dbReference type="EMBL" id="KFD47835.1"/>
    </source>
</evidence>
<dbReference type="EMBL" id="KL363313">
    <property type="protein sequence ID" value="KFD47835.1"/>
    <property type="molecule type" value="Genomic_DNA"/>
</dbReference>
<dbReference type="EMBL" id="KL367604">
    <property type="protein sequence ID" value="KFD62001.1"/>
    <property type="molecule type" value="Genomic_DNA"/>
</dbReference>
<evidence type="ECO:0000313" key="2">
    <source>
        <dbReference type="EMBL" id="KFD62001.1"/>
    </source>
</evidence>
<evidence type="ECO:0000313" key="3">
    <source>
        <dbReference type="Proteomes" id="UP000030764"/>
    </source>
</evidence>
<keyword evidence="3" id="KW-1185">Reference proteome</keyword>
<sequence>MKEADYFRFGEQFFMQNSGAPMRSSIARSSGSVHGTPGTTRFFTANESIALVLFKRYADDVSAITSFGEDEAFGS</sequence>
<organism evidence="1 3">
    <name type="scientific">Trichuris suis</name>
    <name type="common">pig whipworm</name>
    <dbReference type="NCBI Taxonomy" id="68888"/>
    <lineage>
        <taxon>Eukaryota</taxon>
        <taxon>Metazoa</taxon>
        <taxon>Ecdysozoa</taxon>
        <taxon>Nematoda</taxon>
        <taxon>Enoplea</taxon>
        <taxon>Dorylaimia</taxon>
        <taxon>Trichinellida</taxon>
        <taxon>Trichuridae</taxon>
        <taxon>Trichuris</taxon>
    </lineage>
</organism>
<dbReference type="AlphaFoldDB" id="A0A085LS89"/>
<accession>A0A085LS89</accession>
<dbReference type="Proteomes" id="UP000030758">
    <property type="component" value="Unassembled WGS sequence"/>
</dbReference>
<name>A0A085LS89_9BILA</name>
<reference evidence="1 3" key="1">
    <citation type="journal article" date="2014" name="Nat. Genet.">
        <title>Genome and transcriptome of the porcine whipworm Trichuris suis.</title>
        <authorList>
            <person name="Jex A.R."/>
            <person name="Nejsum P."/>
            <person name="Schwarz E.M."/>
            <person name="Hu L."/>
            <person name="Young N.D."/>
            <person name="Hall R.S."/>
            <person name="Korhonen P.K."/>
            <person name="Liao S."/>
            <person name="Thamsborg S."/>
            <person name="Xia J."/>
            <person name="Xu P."/>
            <person name="Wang S."/>
            <person name="Scheerlinck J.P."/>
            <person name="Hofmann A."/>
            <person name="Sternberg P.W."/>
            <person name="Wang J."/>
            <person name="Gasser R.B."/>
        </authorList>
    </citation>
    <scope>NUCLEOTIDE SEQUENCE [LARGE SCALE GENOMIC DNA]</scope>
    <source>
        <strain evidence="2">DCEP-RM93F</strain>
        <strain evidence="1">DCEP-RM93M</strain>
    </source>
</reference>
<proteinExistence type="predicted"/>
<gene>
    <name evidence="1" type="ORF">M513_11315</name>
    <name evidence="2" type="ORF">M514_11315</name>
</gene>